<dbReference type="EC" id="1.1.1.17" evidence="1"/>
<dbReference type="SUPFAM" id="SSF48179">
    <property type="entry name" value="6-phosphogluconate dehydrogenase C-terminal domain-like"/>
    <property type="match status" value="1"/>
</dbReference>
<dbReference type="Pfam" id="PF01232">
    <property type="entry name" value="Mannitol_dh"/>
    <property type="match status" value="1"/>
</dbReference>
<keyword evidence="3" id="KW-0560">Oxidoreductase</keyword>
<accession>A0A2P8CVF2</accession>
<evidence type="ECO:0000259" key="7">
    <source>
        <dbReference type="Pfam" id="PF01232"/>
    </source>
</evidence>
<dbReference type="PROSITE" id="PS00974">
    <property type="entry name" value="MANNITOL_DHGENASE"/>
    <property type="match status" value="1"/>
</dbReference>
<evidence type="ECO:0000313" key="9">
    <source>
        <dbReference type="EMBL" id="PSK88948.1"/>
    </source>
</evidence>
<reference evidence="9 10" key="1">
    <citation type="submission" date="2018-03" db="EMBL/GenBank/DDBJ databases">
        <title>Genomic Encyclopedia of Archaeal and Bacterial Type Strains, Phase II (KMG-II): from individual species to whole genera.</title>
        <authorList>
            <person name="Goeker M."/>
        </authorList>
    </citation>
    <scope>NUCLEOTIDE SEQUENCE [LARGE SCALE GENOMIC DNA]</scope>
    <source>
        <strain evidence="9 10">DSM 45312</strain>
    </source>
</reference>
<dbReference type="InterPro" id="IPR036291">
    <property type="entry name" value="NAD(P)-bd_dom_sf"/>
</dbReference>
<dbReference type="PRINTS" id="PR00084">
    <property type="entry name" value="MTLDHDRGNASE"/>
</dbReference>
<comment type="similarity">
    <text evidence="6">Belongs to the mannitol dehydrogenase family. UxuB subfamily.</text>
</comment>
<dbReference type="InterPro" id="IPR050988">
    <property type="entry name" value="Mannitol_DH/Oxidoreductase"/>
</dbReference>
<feature type="domain" description="Mannitol dehydrogenase N-terminal" evidence="7">
    <location>
        <begin position="29"/>
        <end position="279"/>
    </location>
</feature>
<evidence type="ECO:0000256" key="1">
    <source>
        <dbReference type="ARBA" id="ARBA00012939"/>
    </source>
</evidence>
<dbReference type="FunFam" id="3.40.50.720:FF:000129">
    <property type="entry name" value="D-mannonate oxidoreductase"/>
    <property type="match status" value="1"/>
</dbReference>
<dbReference type="InterPro" id="IPR023027">
    <property type="entry name" value="Mannitol_DH_CS"/>
</dbReference>
<evidence type="ECO:0000256" key="5">
    <source>
        <dbReference type="ARBA" id="ARBA00048615"/>
    </source>
</evidence>
<evidence type="ECO:0000256" key="4">
    <source>
        <dbReference type="ARBA" id="ARBA00023027"/>
    </source>
</evidence>
<dbReference type="AlphaFoldDB" id="A0A2P8CVF2"/>
<evidence type="ECO:0000256" key="3">
    <source>
        <dbReference type="ARBA" id="ARBA00023002"/>
    </source>
</evidence>
<organism evidence="9 10">
    <name type="scientific">Murinocardiopsis flavida</name>
    <dbReference type="NCBI Taxonomy" id="645275"/>
    <lineage>
        <taxon>Bacteria</taxon>
        <taxon>Bacillati</taxon>
        <taxon>Actinomycetota</taxon>
        <taxon>Actinomycetes</taxon>
        <taxon>Streptosporangiales</taxon>
        <taxon>Nocardiopsidaceae</taxon>
        <taxon>Murinocardiopsis</taxon>
    </lineage>
</organism>
<comment type="catalytic activity">
    <reaction evidence="5">
        <text>D-mannitol 1-phosphate + NAD(+) = beta-D-fructose 6-phosphate + NADH + H(+)</text>
        <dbReference type="Rhea" id="RHEA:19661"/>
        <dbReference type="ChEBI" id="CHEBI:15378"/>
        <dbReference type="ChEBI" id="CHEBI:57540"/>
        <dbReference type="ChEBI" id="CHEBI:57634"/>
        <dbReference type="ChEBI" id="CHEBI:57945"/>
        <dbReference type="ChEBI" id="CHEBI:61381"/>
        <dbReference type="EC" id="1.1.1.17"/>
    </reaction>
</comment>
<dbReference type="Pfam" id="PF08125">
    <property type="entry name" value="Mannitol_dh_C"/>
    <property type="match status" value="1"/>
</dbReference>
<keyword evidence="10" id="KW-1185">Reference proteome</keyword>
<dbReference type="InterPro" id="IPR000669">
    <property type="entry name" value="Mannitol_DH"/>
</dbReference>
<proteinExistence type="inferred from homology"/>
<dbReference type="EMBL" id="PYGA01000028">
    <property type="protein sequence ID" value="PSK88948.1"/>
    <property type="molecule type" value="Genomic_DNA"/>
</dbReference>
<dbReference type="Gene3D" id="1.10.1040.10">
    <property type="entry name" value="N-(1-d-carboxylethyl)-l-norvaline Dehydrogenase, domain 2"/>
    <property type="match status" value="1"/>
</dbReference>
<evidence type="ECO:0000256" key="6">
    <source>
        <dbReference type="ARBA" id="ARBA00061451"/>
    </source>
</evidence>
<dbReference type="GO" id="GO:0019594">
    <property type="term" value="P:mannitol metabolic process"/>
    <property type="evidence" value="ECO:0007669"/>
    <property type="project" value="InterPro"/>
</dbReference>
<evidence type="ECO:0000313" key="10">
    <source>
        <dbReference type="Proteomes" id="UP000240542"/>
    </source>
</evidence>
<evidence type="ECO:0000256" key="2">
    <source>
        <dbReference type="ARBA" id="ARBA00016219"/>
    </source>
</evidence>
<dbReference type="InterPro" id="IPR013131">
    <property type="entry name" value="Mannitol_DH_N"/>
</dbReference>
<dbReference type="Proteomes" id="UP000240542">
    <property type="component" value="Unassembled WGS sequence"/>
</dbReference>
<dbReference type="InterPro" id="IPR013328">
    <property type="entry name" value="6PGD_dom2"/>
</dbReference>
<dbReference type="PANTHER" id="PTHR43362:SF1">
    <property type="entry name" value="MANNITOL DEHYDROGENASE 2-RELATED"/>
    <property type="match status" value="1"/>
</dbReference>
<dbReference type="GO" id="GO:0008926">
    <property type="term" value="F:mannitol-1-phosphate 5-dehydrogenase activity"/>
    <property type="evidence" value="ECO:0007669"/>
    <property type="project" value="UniProtKB-EC"/>
</dbReference>
<comment type="caution">
    <text evidence="9">The sequence shown here is derived from an EMBL/GenBank/DDBJ whole genome shotgun (WGS) entry which is preliminary data.</text>
</comment>
<dbReference type="OrthoDB" id="271711at2"/>
<keyword evidence="4" id="KW-0520">NAD</keyword>
<dbReference type="SUPFAM" id="SSF51735">
    <property type="entry name" value="NAD(P)-binding Rossmann-fold domains"/>
    <property type="match status" value="1"/>
</dbReference>
<dbReference type="PANTHER" id="PTHR43362">
    <property type="entry name" value="MANNITOL DEHYDROGENASE DSF1-RELATED"/>
    <property type="match status" value="1"/>
</dbReference>
<dbReference type="InterPro" id="IPR013118">
    <property type="entry name" value="Mannitol_DH_C"/>
</dbReference>
<evidence type="ECO:0000259" key="8">
    <source>
        <dbReference type="Pfam" id="PF08125"/>
    </source>
</evidence>
<feature type="domain" description="Mannitol dehydrogenase C-terminal" evidence="8">
    <location>
        <begin position="288"/>
        <end position="476"/>
    </location>
</feature>
<gene>
    <name evidence="9" type="ORF">CLV63_12836</name>
</gene>
<name>A0A2P8CVF2_9ACTN</name>
<dbReference type="InterPro" id="IPR008927">
    <property type="entry name" value="6-PGluconate_DH-like_C_sf"/>
</dbReference>
<sequence>MTALNTKNLASLGPDVPVPGYDRSALTPGIVHFGVGGFHRAHQAMYLDRLMNDGTALDWAIRGIGVLPGDRAMKDTLDAQDGLYTLVLKHADGRREPRVIGSMVDYLFAPDDPEAAVEAVADPRIRIVSLTVTEGGYNVHHVTGEFLADSPDVAHDLAPGAAPRTVFGIVTEALRRRRARGDAPFTVMSCDNIQGNGHLARTVFTAFASLVDPDLGAWVAERVAFPNSMVDRITPVTTDADRAEVEARFGVADRWPVVCEPFTQWVLEDAFPAGRPPLEDAGVQVVADVEPYELMKLRLLNASHQGIAYFGHLAGYRMVHDAAQDPLFARFLLDYMEREAAPTLAPVPGVDLAEYRRTLIERFANPEVGDTIARLCAESSDRIPKWLVPVIRAQSAAGGELHRSAAIVASWARYAEGTDEQGESIDVVDRLAAELTATARTQRADPLAFVAARDLFGDLVEDPRFTAAYTSALASLHAHGARATLEGLVGG</sequence>
<dbReference type="RefSeq" id="WP_106586329.1">
    <property type="nucleotide sequence ID" value="NZ_PYGA01000028.1"/>
</dbReference>
<dbReference type="Gene3D" id="3.40.50.720">
    <property type="entry name" value="NAD(P)-binding Rossmann-like Domain"/>
    <property type="match status" value="1"/>
</dbReference>
<protein>
    <recommendedName>
        <fullName evidence="2">Mannitol-1-phosphate 5-dehydrogenase</fullName>
        <ecNumber evidence="1">1.1.1.17</ecNumber>
    </recommendedName>
</protein>